<gene>
    <name evidence="2" type="ORF">CLLI_05730</name>
</gene>
<dbReference type="Pfam" id="PF20563">
    <property type="entry name" value="DUF6773"/>
    <property type="match status" value="1"/>
</dbReference>
<proteinExistence type="predicted"/>
<feature type="transmembrane region" description="Helical" evidence="1">
    <location>
        <begin position="47"/>
        <end position="64"/>
    </location>
</feature>
<sequence length="163" mass="18774">MKKQNLQDERVVAQRRKINSEAYSILMVALFCSMLVQQFLLNAPFKQYAVEFICFFGMSIYMIIRYMTLGLNIYSEEKRAKAIPFVNSIVAGIVVTAINGVLNYTQYAEQYKEDGRGYFIAVLAVTFISATLSVFFVLSCLNYLNKKKQAKIQKQLDEKEQDQ</sequence>
<dbReference type="SUPFAM" id="SSF103473">
    <property type="entry name" value="MFS general substrate transporter"/>
    <property type="match status" value="1"/>
</dbReference>
<feature type="transmembrane region" description="Helical" evidence="1">
    <location>
        <begin position="85"/>
        <end position="105"/>
    </location>
</feature>
<organism evidence="2 3">
    <name type="scientific">Clostridium liquoris</name>
    <dbReference type="NCBI Taxonomy" id="1289519"/>
    <lineage>
        <taxon>Bacteria</taxon>
        <taxon>Bacillati</taxon>
        <taxon>Bacillota</taxon>
        <taxon>Clostridia</taxon>
        <taxon>Eubacteriales</taxon>
        <taxon>Clostridiaceae</taxon>
        <taxon>Clostridium</taxon>
    </lineage>
</organism>
<accession>A0A2T0B8H0</accession>
<keyword evidence="1" id="KW-0472">Membrane</keyword>
<dbReference type="EMBL" id="PVXO01000009">
    <property type="protein sequence ID" value="PRR80189.1"/>
    <property type="molecule type" value="Genomic_DNA"/>
</dbReference>
<name>A0A2T0B8H0_9CLOT</name>
<keyword evidence="1" id="KW-1133">Transmembrane helix</keyword>
<dbReference type="OrthoDB" id="2664524at2"/>
<keyword evidence="1" id="KW-0812">Transmembrane</keyword>
<dbReference type="InterPro" id="IPR036259">
    <property type="entry name" value="MFS_trans_sf"/>
</dbReference>
<feature type="transmembrane region" description="Helical" evidence="1">
    <location>
        <begin position="117"/>
        <end position="144"/>
    </location>
</feature>
<evidence type="ECO:0000313" key="3">
    <source>
        <dbReference type="Proteomes" id="UP000239706"/>
    </source>
</evidence>
<feature type="transmembrane region" description="Helical" evidence="1">
    <location>
        <begin position="21"/>
        <end position="41"/>
    </location>
</feature>
<keyword evidence="3" id="KW-1185">Reference proteome</keyword>
<evidence type="ECO:0000256" key="1">
    <source>
        <dbReference type="SAM" id="Phobius"/>
    </source>
</evidence>
<dbReference type="RefSeq" id="WP_106062740.1">
    <property type="nucleotide sequence ID" value="NZ_PVXO01000009.1"/>
</dbReference>
<dbReference type="AlphaFoldDB" id="A0A2T0B8H0"/>
<reference evidence="2 3" key="1">
    <citation type="submission" date="2018-03" db="EMBL/GenBank/DDBJ databases">
        <title>Genome sequence of Clostridium liquoris DSM 100320.</title>
        <authorList>
            <person name="Poehlein A."/>
            <person name="Daniel R."/>
        </authorList>
    </citation>
    <scope>NUCLEOTIDE SEQUENCE [LARGE SCALE GENOMIC DNA]</scope>
    <source>
        <strain evidence="2 3">DSM 100320</strain>
    </source>
</reference>
<dbReference type="InterPro" id="IPR046664">
    <property type="entry name" value="DUF6773"/>
</dbReference>
<evidence type="ECO:0000313" key="2">
    <source>
        <dbReference type="EMBL" id="PRR80189.1"/>
    </source>
</evidence>
<protein>
    <submittedName>
        <fullName evidence="2">Uncharacterized protein</fullName>
    </submittedName>
</protein>
<dbReference type="Proteomes" id="UP000239706">
    <property type="component" value="Unassembled WGS sequence"/>
</dbReference>
<comment type="caution">
    <text evidence="2">The sequence shown here is derived from an EMBL/GenBank/DDBJ whole genome shotgun (WGS) entry which is preliminary data.</text>
</comment>